<dbReference type="SUPFAM" id="SSF53335">
    <property type="entry name" value="S-adenosyl-L-methionine-dependent methyltransferases"/>
    <property type="match status" value="1"/>
</dbReference>
<dbReference type="RefSeq" id="WP_379898760.1">
    <property type="nucleotide sequence ID" value="NZ_JBHRTR010000015.1"/>
</dbReference>
<evidence type="ECO:0000313" key="2">
    <source>
        <dbReference type="EMBL" id="MFC3226676.1"/>
    </source>
</evidence>
<evidence type="ECO:0000313" key="3">
    <source>
        <dbReference type="Proteomes" id="UP001595528"/>
    </source>
</evidence>
<dbReference type="EMBL" id="JBHRTR010000015">
    <property type="protein sequence ID" value="MFC3226676.1"/>
    <property type="molecule type" value="Genomic_DNA"/>
</dbReference>
<gene>
    <name evidence="2" type="ORF">ACFOGJ_05500</name>
</gene>
<dbReference type="PANTHER" id="PTHR43317:SF3">
    <property type="entry name" value="BLR2883 PROTEIN"/>
    <property type="match status" value="1"/>
</dbReference>
<name>A0ABV7KWQ0_9PROT</name>
<dbReference type="Proteomes" id="UP001595528">
    <property type="component" value="Unassembled WGS sequence"/>
</dbReference>
<dbReference type="InterPro" id="IPR029063">
    <property type="entry name" value="SAM-dependent_MTases_sf"/>
</dbReference>
<sequence>MPLFEELDYRPTAMGTLSLRRRREPRFDVDVLEIKLDDEFLMSSLFTDGEVALADLALNAHGAGDPADSDLAVAVGGLGLGYTARAALDHPAVSGLLVVEAAPEVVDWHRQGLLPLGARLVADRRCRIVTGDFFALAASADGFDPQQPGRRFDAILLDIDHSPSAVLQDAHGRFYSVHGLAGLGRHLRPGGIFGLWSNERPDPDFLERLAQTFDWSEAHEVPVHDPHGGLAGRNTIYLARDPR</sequence>
<keyword evidence="3" id="KW-1185">Reference proteome</keyword>
<organism evidence="2 3">
    <name type="scientific">Marinibaculum pumilum</name>
    <dbReference type="NCBI Taxonomy" id="1766165"/>
    <lineage>
        <taxon>Bacteria</taxon>
        <taxon>Pseudomonadati</taxon>
        <taxon>Pseudomonadota</taxon>
        <taxon>Alphaproteobacteria</taxon>
        <taxon>Rhodospirillales</taxon>
        <taxon>Rhodospirillaceae</taxon>
        <taxon>Marinibaculum</taxon>
    </lineage>
</organism>
<proteinExistence type="predicted"/>
<reference evidence="3" key="1">
    <citation type="journal article" date="2019" name="Int. J. Syst. Evol. Microbiol.">
        <title>The Global Catalogue of Microorganisms (GCM) 10K type strain sequencing project: providing services to taxonomists for standard genome sequencing and annotation.</title>
        <authorList>
            <consortium name="The Broad Institute Genomics Platform"/>
            <consortium name="The Broad Institute Genome Sequencing Center for Infectious Disease"/>
            <person name="Wu L."/>
            <person name="Ma J."/>
        </authorList>
    </citation>
    <scope>NUCLEOTIDE SEQUENCE [LARGE SCALE GENOMIC DNA]</scope>
    <source>
        <strain evidence="3">KCTC 42964</strain>
    </source>
</reference>
<protein>
    <submittedName>
        <fullName evidence="2">Spermidine synthase</fullName>
    </submittedName>
</protein>
<dbReference type="PANTHER" id="PTHR43317">
    <property type="entry name" value="THERMOSPERMINE SYNTHASE ACAULIS5"/>
    <property type="match status" value="1"/>
</dbReference>
<dbReference type="Gene3D" id="3.40.50.150">
    <property type="entry name" value="Vaccinia Virus protein VP39"/>
    <property type="match status" value="1"/>
</dbReference>
<keyword evidence="1" id="KW-0620">Polyamine biosynthesis</keyword>
<evidence type="ECO:0000256" key="1">
    <source>
        <dbReference type="ARBA" id="ARBA00023115"/>
    </source>
</evidence>
<accession>A0ABV7KWQ0</accession>
<comment type="caution">
    <text evidence="2">The sequence shown here is derived from an EMBL/GenBank/DDBJ whole genome shotgun (WGS) entry which is preliminary data.</text>
</comment>